<reference evidence="2" key="1">
    <citation type="journal article" date="2014" name="Int. J. Syst. Evol. Microbiol.">
        <title>Complete genome sequence of Corynebacterium casei LMG S-19264T (=DSM 44701T), isolated from a smear-ripened cheese.</title>
        <authorList>
            <consortium name="US DOE Joint Genome Institute (JGI-PGF)"/>
            <person name="Walter F."/>
            <person name="Albersmeier A."/>
            <person name="Kalinowski J."/>
            <person name="Ruckert C."/>
        </authorList>
    </citation>
    <scope>NUCLEOTIDE SEQUENCE</scope>
    <source>
        <strain evidence="2">CGMCC 1.16134</strain>
    </source>
</reference>
<dbReference type="RefSeq" id="WP_189022051.1">
    <property type="nucleotide sequence ID" value="NZ_BMKR01000002.1"/>
</dbReference>
<feature type="transmembrane region" description="Helical" evidence="1">
    <location>
        <begin position="206"/>
        <end position="223"/>
    </location>
</feature>
<dbReference type="InterPro" id="IPR009214">
    <property type="entry name" value="DUF1129"/>
</dbReference>
<dbReference type="Gene3D" id="1.10.1900.10">
    <property type="entry name" value="c-terminal domain of poly(a) binding protein"/>
    <property type="match status" value="1"/>
</dbReference>
<gene>
    <name evidence="2" type="ORF">GCM10010912_05340</name>
</gene>
<feature type="transmembrane region" description="Helical" evidence="1">
    <location>
        <begin position="175"/>
        <end position="194"/>
    </location>
</feature>
<keyword evidence="1" id="KW-0472">Membrane</keyword>
<accession>A0A917FBG4</accession>
<evidence type="ECO:0008006" key="4">
    <source>
        <dbReference type="Google" id="ProtNLM"/>
    </source>
</evidence>
<dbReference type="AlphaFoldDB" id="A0A917FBG4"/>
<dbReference type="Pfam" id="PF06570">
    <property type="entry name" value="DUF1129"/>
    <property type="match status" value="1"/>
</dbReference>
<feature type="transmembrane region" description="Helical" evidence="1">
    <location>
        <begin position="133"/>
        <end position="155"/>
    </location>
</feature>
<sequence length="230" mass="25715">MTTVQELIQLNNTKRSQLTRENLKYYEEMLLYIRFASGRSEQQTEELLLELLEHVLQAQQEGRTAAQVFGDEPKAYCEELIGEIPGETRKNQLLFSARITLLFLAVSSFFSGIAGAGMYYLFHIGSGQTNFHIGSALIVVSMDVLLLYLFIMTVLRWVKASTFKEAKPKKGLEVLQFAGISTLSVGLFVAVLIITPDLGPAASIPTLYLAGIGIVLYIISLLFKRREISR</sequence>
<name>A0A917FBG4_9BACL</name>
<evidence type="ECO:0000256" key="1">
    <source>
        <dbReference type="SAM" id="Phobius"/>
    </source>
</evidence>
<evidence type="ECO:0000313" key="2">
    <source>
        <dbReference type="EMBL" id="GGF63202.1"/>
    </source>
</evidence>
<comment type="caution">
    <text evidence="2">The sequence shown here is derived from an EMBL/GenBank/DDBJ whole genome shotgun (WGS) entry which is preliminary data.</text>
</comment>
<dbReference type="PANTHER" id="PTHR41307:SF1">
    <property type="entry name" value="MEMBRANE PROTEIN"/>
    <property type="match status" value="1"/>
</dbReference>
<feature type="transmembrane region" description="Helical" evidence="1">
    <location>
        <begin position="99"/>
        <end position="121"/>
    </location>
</feature>
<keyword evidence="3" id="KW-1185">Reference proteome</keyword>
<keyword evidence="1" id="KW-1133">Transmembrane helix</keyword>
<dbReference type="SUPFAM" id="SSF158560">
    <property type="entry name" value="BH3980-like"/>
    <property type="match status" value="1"/>
</dbReference>
<keyword evidence="1" id="KW-0812">Transmembrane</keyword>
<reference evidence="2" key="2">
    <citation type="submission" date="2020-09" db="EMBL/GenBank/DDBJ databases">
        <authorList>
            <person name="Sun Q."/>
            <person name="Zhou Y."/>
        </authorList>
    </citation>
    <scope>NUCLEOTIDE SEQUENCE</scope>
    <source>
        <strain evidence="2">CGMCC 1.16134</strain>
    </source>
</reference>
<dbReference type="Proteomes" id="UP000637643">
    <property type="component" value="Unassembled WGS sequence"/>
</dbReference>
<evidence type="ECO:0000313" key="3">
    <source>
        <dbReference type="Proteomes" id="UP000637643"/>
    </source>
</evidence>
<dbReference type="PANTHER" id="PTHR41307">
    <property type="entry name" value="MEMBRANE PROTEIN-RELATED"/>
    <property type="match status" value="1"/>
</dbReference>
<dbReference type="EMBL" id="BMKR01000002">
    <property type="protein sequence ID" value="GGF63202.1"/>
    <property type="molecule type" value="Genomic_DNA"/>
</dbReference>
<protein>
    <recommendedName>
        <fullName evidence="4">DUF1129 family protein</fullName>
    </recommendedName>
</protein>
<organism evidence="2 3">
    <name type="scientific">Paenibacillus albidus</name>
    <dbReference type="NCBI Taxonomy" id="2041023"/>
    <lineage>
        <taxon>Bacteria</taxon>
        <taxon>Bacillati</taxon>
        <taxon>Bacillota</taxon>
        <taxon>Bacilli</taxon>
        <taxon>Bacillales</taxon>
        <taxon>Paenibacillaceae</taxon>
        <taxon>Paenibacillus</taxon>
    </lineage>
</organism>
<proteinExistence type="predicted"/>